<evidence type="ECO:0000313" key="4">
    <source>
        <dbReference type="EMBL" id="ADY51940.1"/>
    </source>
</evidence>
<dbReference type="PANTHER" id="PTHR33495:SF2">
    <property type="entry name" value="ANTI-SIGMA FACTOR ANTAGONIST TM_1081-RELATED"/>
    <property type="match status" value="1"/>
</dbReference>
<dbReference type="AlphaFoldDB" id="F0SEQ0"/>
<reference evidence="4 5" key="1">
    <citation type="journal article" date="2011" name="Stand. Genomic Sci.">
        <title>Complete genome sequence of the gliding, heparinolytic Pedobacter saltans type strain (113).</title>
        <authorList>
            <person name="Liolios K."/>
            <person name="Sikorski J."/>
            <person name="Lu M."/>
            <person name="Nolan M."/>
            <person name="Lapidus A."/>
            <person name="Lucas S."/>
            <person name="Hammon N."/>
            <person name="Deshpande S."/>
            <person name="Cheng J.F."/>
            <person name="Tapia R."/>
            <person name="Han C."/>
            <person name="Goodwin L."/>
            <person name="Pitluck S."/>
            <person name="Huntemann M."/>
            <person name="Ivanova N."/>
            <person name="Pagani I."/>
            <person name="Mavromatis K."/>
            <person name="Ovchinikova G."/>
            <person name="Pati A."/>
            <person name="Chen A."/>
            <person name="Palaniappan K."/>
            <person name="Land M."/>
            <person name="Hauser L."/>
            <person name="Brambilla E.M."/>
            <person name="Kotsyurbenko O."/>
            <person name="Rohde M."/>
            <person name="Tindall B.J."/>
            <person name="Abt B."/>
            <person name="Goker M."/>
            <person name="Detter J.C."/>
            <person name="Woyke T."/>
            <person name="Bristow J."/>
            <person name="Eisen J.A."/>
            <person name="Markowitz V."/>
            <person name="Hugenholtz P."/>
            <person name="Klenk H.P."/>
            <person name="Kyrpides N.C."/>
        </authorList>
    </citation>
    <scope>NUCLEOTIDE SEQUENCE [LARGE SCALE GENOMIC DNA]</scope>
    <source>
        <strain evidence="5">ATCC 51119 / DSM 12145 / JCM 21818 / LMG 10337 / NBRC 100064 / NCIMB 13643</strain>
    </source>
</reference>
<feature type="domain" description="STAS" evidence="3">
    <location>
        <begin position="19"/>
        <end position="112"/>
    </location>
</feature>
<keyword evidence="5" id="KW-1185">Reference proteome</keyword>
<dbReference type="KEGG" id="psn:Pedsa_1374"/>
<dbReference type="CDD" id="cd07043">
    <property type="entry name" value="STAS_anti-anti-sigma_factors"/>
    <property type="match status" value="1"/>
</dbReference>
<dbReference type="PANTHER" id="PTHR33495">
    <property type="entry name" value="ANTI-SIGMA FACTOR ANTAGONIST TM_1081-RELATED-RELATED"/>
    <property type="match status" value="1"/>
</dbReference>
<evidence type="ECO:0000256" key="2">
    <source>
        <dbReference type="RuleBase" id="RU003749"/>
    </source>
</evidence>
<organism evidence="4 5">
    <name type="scientific">Pseudopedobacter saltans (strain ATCC 51119 / DSM 12145 / JCM 21818 / CCUG 39354 / LMG 10337 / NBRC 100064 / NCIMB 13643)</name>
    <name type="common">Pedobacter saltans</name>
    <dbReference type="NCBI Taxonomy" id="762903"/>
    <lineage>
        <taxon>Bacteria</taxon>
        <taxon>Pseudomonadati</taxon>
        <taxon>Bacteroidota</taxon>
        <taxon>Sphingobacteriia</taxon>
        <taxon>Sphingobacteriales</taxon>
        <taxon>Sphingobacteriaceae</taxon>
        <taxon>Pseudopedobacter</taxon>
    </lineage>
</organism>
<evidence type="ECO:0000256" key="1">
    <source>
        <dbReference type="ARBA" id="ARBA00009013"/>
    </source>
</evidence>
<dbReference type="OrthoDB" id="9796076at2"/>
<dbReference type="PROSITE" id="PS50801">
    <property type="entry name" value="STAS"/>
    <property type="match status" value="1"/>
</dbReference>
<dbReference type="HOGENOM" id="CLU_115403_6_2_10"/>
<dbReference type="InterPro" id="IPR002645">
    <property type="entry name" value="STAS_dom"/>
</dbReference>
<dbReference type="Proteomes" id="UP000000310">
    <property type="component" value="Chromosome"/>
</dbReference>
<dbReference type="InterPro" id="IPR036513">
    <property type="entry name" value="STAS_dom_sf"/>
</dbReference>
<sequence length="112" mass="12494">MKLEEKDLENGICLVTIGEAEANLSVADDFKSKIIQKIEKGEKQIIISFKKVTYIDSSFLGALVSILKTLLPVKGKLVLIDVNSNIYSLFEITRLNKVFIVEDSLETAISLF</sequence>
<evidence type="ECO:0000313" key="5">
    <source>
        <dbReference type="Proteomes" id="UP000000310"/>
    </source>
</evidence>
<name>F0SEQ0_PSESL</name>
<dbReference type="eggNOG" id="COG1366">
    <property type="taxonomic scope" value="Bacteria"/>
</dbReference>
<dbReference type="Gene3D" id="3.30.750.24">
    <property type="entry name" value="STAS domain"/>
    <property type="match status" value="1"/>
</dbReference>
<dbReference type="EMBL" id="CP002545">
    <property type="protein sequence ID" value="ADY51940.1"/>
    <property type="molecule type" value="Genomic_DNA"/>
</dbReference>
<gene>
    <name evidence="4" type="ordered locus">Pedsa_1374</name>
</gene>
<accession>F0SEQ0</accession>
<dbReference type="RefSeq" id="WP_013632439.1">
    <property type="nucleotide sequence ID" value="NC_015177.1"/>
</dbReference>
<dbReference type="InterPro" id="IPR003658">
    <property type="entry name" value="Anti-sigma_ant"/>
</dbReference>
<dbReference type="NCBIfam" id="TIGR00377">
    <property type="entry name" value="ant_ant_sig"/>
    <property type="match status" value="1"/>
</dbReference>
<comment type="similarity">
    <text evidence="1 2">Belongs to the anti-sigma-factor antagonist family.</text>
</comment>
<proteinExistence type="inferred from homology"/>
<dbReference type="SUPFAM" id="SSF52091">
    <property type="entry name" value="SpoIIaa-like"/>
    <property type="match status" value="1"/>
</dbReference>
<protein>
    <recommendedName>
        <fullName evidence="2">Anti-sigma factor antagonist</fullName>
    </recommendedName>
</protein>
<dbReference type="STRING" id="762903.Pedsa_1374"/>
<evidence type="ECO:0000259" key="3">
    <source>
        <dbReference type="PROSITE" id="PS50801"/>
    </source>
</evidence>
<reference evidence="5" key="2">
    <citation type="submission" date="2011-02" db="EMBL/GenBank/DDBJ databases">
        <title>The complete genome of Pedobacter saltans DSM 12145.</title>
        <authorList>
            <consortium name="US DOE Joint Genome Institute (JGI-PGF)"/>
            <person name="Lucas S."/>
            <person name="Copeland A."/>
            <person name="Lapidus A."/>
            <person name="Bruce D."/>
            <person name="Goodwin L."/>
            <person name="Pitluck S."/>
            <person name="Kyrpides N."/>
            <person name="Mavromatis K."/>
            <person name="Pagani I."/>
            <person name="Ivanova N."/>
            <person name="Ovchinnikova G."/>
            <person name="Lu M."/>
            <person name="Detter J.C."/>
            <person name="Han C."/>
            <person name="Land M."/>
            <person name="Hauser L."/>
            <person name="Markowitz V."/>
            <person name="Cheng J.-F."/>
            <person name="Hugenholtz P."/>
            <person name="Woyke T."/>
            <person name="Wu D."/>
            <person name="Tindall B."/>
            <person name="Pomrenke H.G."/>
            <person name="Brambilla E."/>
            <person name="Klenk H.-P."/>
            <person name="Eisen J.A."/>
        </authorList>
    </citation>
    <scope>NUCLEOTIDE SEQUENCE [LARGE SCALE GENOMIC DNA]</scope>
    <source>
        <strain evidence="5">ATCC 51119 / DSM 12145 / JCM 21818 / LMG 10337 / NBRC 100064 / NCIMB 13643</strain>
    </source>
</reference>
<dbReference type="GO" id="GO:0043856">
    <property type="term" value="F:anti-sigma factor antagonist activity"/>
    <property type="evidence" value="ECO:0007669"/>
    <property type="project" value="InterPro"/>
</dbReference>
<dbReference type="Pfam" id="PF01740">
    <property type="entry name" value="STAS"/>
    <property type="match status" value="1"/>
</dbReference>